<dbReference type="eggNOG" id="ENOG5032ZYD">
    <property type="taxonomic scope" value="Bacteria"/>
</dbReference>
<protein>
    <submittedName>
        <fullName evidence="1">Uncharacterized protein</fullName>
    </submittedName>
</protein>
<proteinExistence type="predicted"/>
<sequence>MISLEIEDTLENFWPHDIHNFGTWVKLMIGPDNEVGAEYFDIFVCTPDWLKTECLKHGFVWERHILIIDEYDLNNITAKICWRIDRCSGNTWSETSLNISKYAAWEFEDVEVLSQKI</sequence>
<dbReference type="InterPro" id="IPR028964">
    <property type="entry name" value="Imm8"/>
</dbReference>
<dbReference type="HOGENOM" id="CLU_146020_0_1_4"/>
<evidence type="ECO:0000313" key="1">
    <source>
        <dbReference type="EMBL" id="ABM39037.1"/>
    </source>
</evidence>
<dbReference type="KEGG" id="pna:Pnap_3741"/>
<evidence type="ECO:0000313" key="2">
    <source>
        <dbReference type="Proteomes" id="UP000000644"/>
    </source>
</evidence>
<dbReference type="RefSeq" id="WP_011803103.1">
    <property type="nucleotide sequence ID" value="NC_008781.1"/>
</dbReference>
<dbReference type="Proteomes" id="UP000000644">
    <property type="component" value="Chromosome"/>
</dbReference>
<name>A1VTQ9_POLNA</name>
<dbReference type="AlphaFoldDB" id="A1VTQ9"/>
<dbReference type="EMBL" id="CP000529">
    <property type="protein sequence ID" value="ABM39037.1"/>
    <property type="molecule type" value="Genomic_DNA"/>
</dbReference>
<dbReference type="Pfam" id="PF15586">
    <property type="entry name" value="Imm8"/>
    <property type="match status" value="1"/>
</dbReference>
<accession>A1VTQ9</accession>
<dbReference type="OrthoDB" id="5521406at2"/>
<keyword evidence="2" id="KW-1185">Reference proteome</keyword>
<reference evidence="2" key="1">
    <citation type="journal article" date="2009" name="Environ. Microbiol.">
        <title>The genome of Polaromonas naphthalenivorans strain CJ2, isolated from coal tar-contaminated sediment, reveals physiological and metabolic versatility and evolution through extensive horizontal gene transfer.</title>
        <authorList>
            <person name="Yagi J.M."/>
            <person name="Sims D."/>
            <person name="Brettin T."/>
            <person name="Bruce D."/>
            <person name="Madsen E.L."/>
        </authorList>
    </citation>
    <scope>NUCLEOTIDE SEQUENCE [LARGE SCALE GENOMIC DNA]</scope>
    <source>
        <strain evidence="2">CJ2</strain>
    </source>
</reference>
<dbReference type="STRING" id="365044.Pnap_3741"/>
<organism evidence="1 2">
    <name type="scientific">Polaromonas naphthalenivorans (strain CJ2)</name>
    <dbReference type="NCBI Taxonomy" id="365044"/>
    <lineage>
        <taxon>Bacteria</taxon>
        <taxon>Pseudomonadati</taxon>
        <taxon>Pseudomonadota</taxon>
        <taxon>Betaproteobacteria</taxon>
        <taxon>Burkholderiales</taxon>
        <taxon>Comamonadaceae</taxon>
        <taxon>Polaromonas</taxon>
    </lineage>
</organism>
<gene>
    <name evidence="1" type="ordered locus">Pnap_3741</name>
</gene>